<dbReference type="InterPro" id="IPR010736">
    <property type="entry name" value="SHIPPO-rpt"/>
</dbReference>
<dbReference type="KEGG" id="dvv:114326535"/>
<dbReference type="RefSeq" id="XP_028130728.1">
    <property type="nucleotide sequence ID" value="XM_028274927.1"/>
</dbReference>
<dbReference type="Pfam" id="PF07004">
    <property type="entry name" value="SHIPPO-rpt"/>
    <property type="match status" value="2"/>
</dbReference>
<sequence>MQKENRLNAKPHPPFLFATKKFETIGIHPSLDKTGLTKKKITDAGPGTYDPQPAKCTSKNGHSWKIKLESENFSKHRGHRNPELVKERDFQKTMRGPGTHDINYDIFKRQSNSKFKNVDLGAEKRFVDKSPNFPCANTYFRKFEDLGTLRKKQFSQTPTFEFDGFLDRFRLNLPRHLLPPNIYDYQDHDNKNTADIVKKAVSARGPYDLFTGPRDNTTIKSYFSIPKNPAPDYYYLKPSNLDLLLHHPSKSRTGRFFQAKRFTKPILRHMLNDLSLCYRSPKDPGPASYNLENYGSITEKPPNVHPFNTSKSFARPPPALWNIFPGPGRYNPKPPRCMKQKRASWVFLSKQNRQYYTVVKYSAF</sequence>
<proteinExistence type="predicted"/>
<evidence type="ECO:0000313" key="1">
    <source>
        <dbReference type="RefSeq" id="XP_028130728.1"/>
    </source>
</evidence>
<dbReference type="AlphaFoldDB" id="A0A6P7FB01"/>
<organism evidence="1">
    <name type="scientific">Diabrotica virgifera virgifera</name>
    <name type="common">western corn rootworm</name>
    <dbReference type="NCBI Taxonomy" id="50390"/>
    <lineage>
        <taxon>Eukaryota</taxon>
        <taxon>Metazoa</taxon>
        <taxon>Ecdysozoa</taxon>
        <taxon>Arthropoda</taxon>
        <taxon>Hexapoda</taxon>
        <taxon>Insecta</taxon>
        <taxon>Pterygota</taxon>
        <taxon>Neoptera</taxon>
        <taxon>Endopterygota</taxon>
        <taxon>Coleoptera</taxon>
        <taxon>Polyphaga</taxon>
        <taxon>Cucujiformia</taxon>
        <taxon>Chrysomeloidea</taxon>
        <taxon>Chrysomelidae</taxon>
        <taxon>Galerucinae</taxon>
        <taxon>Diabroticina</taxon>
        <taxon>Diabroticites</taxon>
        <taxon>Diabrotica</taxon>
    </lineage>
</organism>
<dbReference type="OrthoDB" id="6275292at2759"/>
<dbReference type="PANTHER" id="PTHR34914:SF1">
    <property type="entry name" value="LYMPHOCYTE EXPANSION MOLECULE"/>
    <property type="match status" value="1"/>
</dbReference>
<reference evidence="1" key="1">
    <citation type="submission" date="2025-08" db="UniProtKB">
        <authorList>
            <consortium name="RefSeq"/>
        </authorList>
    </citation>
    <scope>IDENTIFICATION</scope>
    <source>
        <tissue evidence="1">Whole insect</tissue>
    </source>
</reference>
<dbReference type="InterPro" id="IPR033557">
    <property type="entry name" value="CIMAP2"/>
</dbReference>
<accession>A0A6P7FB01</accession>
<dbReference type="InParanoid" id="A0A6P7FB01"/>
<dbReference type="PANTHER" id="PTHR34914">
    <property type="entry name" value="LYMPHOCYTE EXPANSION MOLECULE"/>
    <property type="match status" value="1"/>
</dbReference>
<gene>
    <name evidence="1" type="primary">LOC114326535</name>
</gene>
<protein>
    <submittedName>
        <fullName evidence="1">Lymphocyte expansion molecule</fullName>
    </submittedName>
</protein>
<name>A0A6P7FB01_DIAVI</name>